<dbReference type="SUPFAM" id="SSF53756">
    <property type="entry name" value="UDP-Glycosyltransferase/glycogen phosphorylase"/>
    <property type="match status" value="1"/>
</dbReference>
<reference evidence="3" key="1">
    <citation type="submission" date="2018-10" db="EMBL/GenBank/DDBJ databases">
        <title>FDA dAtabase for Regulatory Grade micrObial Sequences (FDA-ARGOS): Supporting development and validation of Infectious Disease Dx tests.</title>
        <authorList>
            <person name="Minogue T."/>
            <person name="Wolcott M."/>
            <person name="Wasieloski L."/>
            <person name="Aguilar W."/>
            <person name="Moore D."/>
            <person name="Tallon L."/>
            <person name="Sadzewicz L."/>
            <person name="Sengamalay N."/>
            <person name="Ott S."/>
            <person name="Godinez A."/>
            <person name="Nagaraj S."/>
            <person name="Vavikolanu K."/>
            <person name="Vyas G."/>
            <person name="Nadendla S."/>
            <person name="George J."/>
            <person name="Sichtig H."/>
        </authorList>
    </citation>
    <scope>NUCLEOTIDE SEQUENCE [LARGE SCALE GENOMIC DNA]</scope>
    <source>
        <strain evidence="3">FDAARGOS_343</strain>
    </source>
</reference>
<protein>
    <submittedName>
        <fullName evidence="2">Glycosyltransferase family 1 protein</fullName>
    </submittedName>
</protein>
<sequence>MNILFVYYVPSGGVETLNRQRSAALKQAGINSHFLYFRKARDLVNDHEGPTFITDDDTEIKTILDKGNYQLMVIISDYKSIPRFRNFGFKGPIILEIQGYGPKQVAKSEMSNAVPYVTEGGSGLMNPKTPHISHIFSELFPRIPTFQFNNCFDSSRFTYKQLPKEEKPIVAWIGRLEDNKNWKEFLNIGHMLIQTVNQEIQLYMFEDPTLSAQAERDAFELKVQELKLADNLTLLPNIPNEKMADYYSIIGDSGGFLCSTSKVEGAPYSVLEALSCKCPVLTTDSDGVRSSIIHNRTGKYYPIGNIEAACREAEELMTNETLREQIRKTGYKHLTREFSPEQYANNFVQMMKQLGVQ</sequence>
<dbReference type="RefSeq" id="WP_185766532.1">
    <property type="nucleotide sequence ID" value="NZ_RIBP01000004.1"/>
</dbReference>
<gene>
    <name evidence="2" type="ORF">CEQ21_22940</name>
</gene>
<dbReference type="Proteomes" id="UP000319837">
    <property type="component" value="Unassembled WGS sequence"/>
</dbReference>
<dbReference type="GO" id="GO:0016757">
    <property type="term" value="F:glycosyltransferase activity"/>
    <property type="evidence" value="ECO:0007669"/>
    <property type="project" value="InterPro"/>
</dbReference>
<dbReference type="EMBL" id="RIBP01000004">
    <property type="protein sequence ID" value="TRZ38261.1"/>
    <property type="molecule type" value="Genomic_DNA"/>
</dbReference>
<dbReference type="PANTHER" id="PTHR12526">
    <property type="entry name" value="GLYCOSYLTRANSFERASE"/>
    <property type="match status" value="1"/>
</dbReference>
<evidence type="ECO:0000313" key="3">
    <source>
        <dbReference type="Proteomes" id="UP000319837"/>
    </source>
</evidence>
<dbReference type="CDD" id="cd03801">
    <property type="entry name" value="GT4_PimA-like"/>
    <property type="match status" value="1"/>
</dbReference>
<evidence type="ECO:0000313" key="2">
    <source>
        <dbReference type="EMBL" id="TRZ38261.1"/>
    </source>
</evidence>
<name>A0A553SMP1_NIACI</name>
<keyword evidence="2" id="KW-0808">Transferase</keyword>
<dbReference type="Pfam" id="PF00534">
    <property type="entry name" value="Glycos_transf_1"/>
    <property type="match status" value="1"/>
</dbReference>
<evidence type="ECO:0000259" key="1">
    <source>
        <dbReference type="Pfam" id="PF00534"/>
    </source>
</evidence>
<dbReference type="Gene3D" id="3.40.50.2000">
    <property type="entry name" value="Glycogen Phosphorylase B"/>
    <property type="match status" value="1"/>
</dbReference>
<dbReference type="AlphaFoldDB" id="A0A553SMP1"/>
<proteinExistence type="predicted"/>
<comment type="caution">
    <text evidence="2">The sequence shown here is derived from an EMBL/GenBank/DDBJ whole genome shotgun (WGS) entry which is preliminary data.</text>
</comment>
<feature type="domain" description="Glycosyl transferase family 1" evidence="1">
    <location>
        <begin position="161"/>
        <end position="332"/>
    </location>
</feature>
<accession>A0A553SMP1</accession>
<dbReference type="InterPro" id="IPR001296">
    <property type="entry name" value="Glyco_trans_1"/>
</dbReference>
<organism evidence="2 3">
    <name type="scientific">Niallia circulans</name>
    <name type="common">Bacillus circulans</name>
    <dbReference type="NCBI Taxonomy" id="1397"/>
    <lineage>
        <taxon>Bacteria</taxon>
        <taxon>Bacillati</taxon>
        <taxon>Bacillota</taxon>
        <taxon>Bacilli</taxon>
        <taxon>Bacillales</taxon>
        <taxon>Bacillaceae</taxon>
        <taxon>Niallia</taxon>
    </lineage>
</organism>